<protein>
    <submittedName>
        <fullName evidence="2">Uncharacterized protein</fullName>
    </submittedName>
</protein>
<comment type="caution">
    <text evidence="2">The sequence shown here is derived from an EMBL/GenBank/DDBJ whole genome shotgun (WGS) entry which is preliminary data.</text>
</comment>
<feature type="region of interest" description="Disordered" evidence="1">
    <location>
        <begin position="24"/>
        <end position="55"/>
    </location>
</feature>
<sequence>MIPGGLVPCPLGCRSPAPLLQHQGVDHRPCGSQDHSGHNGVPDEGTPLTAAGPGVLLSPRPRLVALIVCRAPFRPTRGPTGHHRTSARSPDPRAPLIAVRPSEAAQGIDCVLRSFSPLGASFHPRPPSRPRARCATGRSLVAAPTKPRAATPRSAAPAWVGTPAGCGWDRQDPVRSVVTGEICRPSRSYAIMRPTSCPTRPRPKSLA</sequence>
<dbReference type="AlphaFoldDB" id="A0AAV7S1B6"/>
<evidence type="ECO:0000313" key="3">
    <source>
        <dbReference type="Proteomes" id="UP001066276"/>
    </source>
</evidence>
<name>A0AAV7S1B6_PLEWA</name>
<dbReference type="Proteomes" id="UP001066276">
    <property type="component" value="Chromosome 5"/>
</dbReference>
<reference evidence="2" key="1">
    <citation type="journal article" date="2022" name="bioRxiv">
        <title>Sequencing and chromosome-scale assembly of the giantPleurodeles waltlgenome.</title>
        <authorList>
            <person name="Brown T."/>
            <person name="Elewa A."/>
            <person name="Iarovenko S."/>
            <person name="Subramanian E."/>
            <person name="Araus A.J."/>
            <person name="Petzold A."/>
            <person name="Susuki M."/>
            <person name="Suzuki K.-i.T."/>
            <person name="Hayashi T."/>
            <person name="Toyoda A."/>
            <person name="Oliveira C."/>
            <person name="Osipova E."/>
            <person name="Leigh N.D."/>
            <person name="Simon A."/>
            <person name="Yun M.H."/>
        </authorList>
    </citation>
    <scope>NUCLEOTIDE SEQUENCE</scope>
    <source>
        <strain evidence="2">20211129_DDA</strain>
        <tissue evidence="2">Liver</tissue>
    </source>
</reference>
<evidence type="ECO:0000256" key="1">
    <source>
        <dbReference type="SAM" id="MobiDB-lite"/>
    </source>
</evidence>
<proteinExistence type="predicted"/>
<accession>A0AAV7S1B6</accession>
<dbReference type="EMBL" id="JANPWB010000009">
    <property type="protein sequence ID" value="KAJ1157747.1"/>
    <property type="molecule type" value="Genomic_DNA"/>
</dbReference>
<evidence type="ECO:0000313" key="2">
    <source>
        <dbReference type="EMBL" id="KAJ1157747.1"/>
    </source>
</evidence>
<gene>
    <name evidence="2" type="ORF">NDU88_010447</name>
</gene>
<organism evidence="2 3">
    <name type="scientific">Pleurodeles waltl</name>
    <name type="common">Iberian ribbed newt</name>
    <dbReference type="NCBI Taxonomy" id="8319"/>
    <lineage>
        <taxon>Eukaryota</taxon>
        <taxon>Metazoa</taxon>
        <taxon>Chordata</taxon>
        <taxon>Craniata</taxon>
        <taxon>Vertebrata</taxon>
        <taxon>Euteleostomi</taxon>
        <taxon>Amphibia</taxon>
        <taxon>Batrachia</taxon>
        <taxon>Caudata</taxon>
        <taxon>Salamandroidea</taxon>
        <taxon>Salamandridae</taxon>
        <taxon>Pleurodelinae</taxon>
        <taxon>Pleurodeles</taxon>
    </lineage>
</organism>
<keyword evidence="3" id="KW-1185">Reference proteome</keyword>
<feature type="region of interest" description="Disordered" evidence="1">
    <location>
        <begin position="75"/>
        <end position="94"/>
    </location>
</feature>